<dbReference type="PROSITE" id="PS51257">
    <property type="entry name" value="PROKAR_LIPOPROTEIN"/>
    <property type="match status" value="1"/>
</dbReference>
<dbReference type="AlphaFoldDB" id="A0ABD5YXR9"/>
<evidence type="ECO:0000259" key="1">
    <source>
        <dbReference type="Pfam" id="PF26451"/>
    </source>
</evidence>
<dbReference type="InterPro" id="IPR058443">
    <property type="entry name" value="DUF8130"/>
</dbReference>
<dbReference type="EMBL" id="JBHTAX010000001">
    <property type="protein sequence ID" value="MFC7191355.1"/>
    <property type="molecule type" value="Genomic_DNA"/>
</dbReference>
<feature type="domain" description="DUF8130" evidence="1">
    <location>
        <begin position="1"/>
        <end position="136"/>
    </location>
</feature>
<accession>A0ABD5YXR9</accession>
<dbReference type="Pfam" id="PF26451">
    <property type="entry name" value="DUF8130"/>
    <property type="match status" value="1"/>
</dbReference>
<comment type="caution">
    <text evidence="2">The sequence shown here is derived from an EMBL/GenBank/DDBJ whole genome shotgun (WGS) entry which is preliminary data.</text>
</comment>
<evidence type="ECO:0000313" key="3">
    <source>
        <dbReference type="Proteomes" id="UP001596417"/>
    </source>
</evidence>
<reference evidence="2 3" key="1">
    <citation type="journal article" date="2019" name="Int. J. Syst. Evol. Microbiol.">
        <title>The Global Catalogue of Microorganisms (GCM) 10K type strain sequencing project: providing services to taxonomists for standard genome sequencing and annotation.</title>
        <authorList>
            <consortium name="The Broad Institute Genomics Platform"/>
            <consortium name="The Broad Institute Genome Sequencing Center for Infectious Disease"/>
            <person name="Wu L."/>
            <person name="Ma J."/>
        </authorList>
    </citation>
    <scope>NUCLEOTIDE SEQUENCE [LARGE SCALE GENOMIC DNA]</scope>
    <source>
        <strain evidence="2 3">RDMS1</strain>
    </source>
</reference>
<sequence length="160" mass="17120">MRRRVLLVSLGSLVTGCLASSADREYHIADLSVTSTPDHSSAIAFTASVSNQRVSPDSRGALSLSLTNNSRETQEVVAGTVPPFGVVTATRVDDSGQFLLWRNYEDEGCVNITDGAVCSIGSITELSPVSGSLGGTRSSLQQLKFIPRKRFPRSRSLPHL</sequence>
<dbReference type="Proteomes" id="UP001596417">
    <property type="component" value="Unassembled WGS sequence"/>
</dbReference>
<dbReference type="RefSeq" id="WP_390206133.1">
    <property type="nucleotide sequence ID" value="NZ_JBHTAX010000001.1"/>
</dbReference>
<evidence type="ECO:0000313" key="2">
    <source>
        <dbReference type="EMBL" id="MFC7191355.1"/>
    </source>
</evidence>
<protein>
    <recommendedName>
        <fullName evidence="1">DUF8130 domain-containing protein</fullName>
    </recommendedName>
</protein>
<gene>
    <name evidence="2" type="ORF">ACFQL7_17155</name>
</gene>
<organism evidence="2 3">
    <name type="scientific">Halocatena marina</name>
    <dbReference type="NCBI Taxonomy" id="2934937"/>
    <lineage>
        <taxon>Archaea</taxon>
        <taxon>Methanobacteriati</taxon>
        <taxon>Methanobacteriota</taxon>
        <taxon>Stenosarchaea group</taxon>
        <taxon>Halobacteria</taxon>
        <taxon>Halobacteriales</taxon>
        <taxon>Natronomonadaceae</taxon>
        <taxon>Halocatena</taxon>
    </lineage>
</organism>
<keyword evidence="3" id="KW-1185">Reference proteome</keyword>
<proteinExistence type="predicted"/>
<name>A0ABD5YXR9_9EURY</name>